<evidence type="ECO:0000313" key="1">
    <source>
        <dbReference type="EMBL" id="OCT56202.1"/>
    </source>
</evidence>
<name>A0A974BQF6_XENLA</name>
<sequence length="26" mass="2996">THGDTSSSYLSRYKTPENTCYVLEDE</sequence>
<organism evidence="1">
    <name type="scientific">Xenopus laevis</name>
    <name type="common">African clawed frog</name>
    <dbReference type="NCBI Taxonomy" id="8355"/>
    <lineage>
        <taxon>Eukaryota</taxon>
        <taxon>Metazoa</taxon>
        <taxon>Chordata</taxon>
        <taxon>Craniata</taxon>
        <taxon>Vertebrata</taxon>
        <taxon>Euteleostomi</taxon>
        <taxon>Amphibia</taxon>
        <taxon>Batrachia</taxon>
        <taxon>Anura</taxon>
        <taxon>Pipoidea</taxon>
        <taxon>Pipidae</taxon>
        <taxon>Xenopodinae</taxon>
        <taxon>Xenopus</taxon>
        <taxon>Xenopus</taxon>
    </lineage>
</organism>
<dbReference type="Proteomes" id="UP000694892">
    <property type="component" value="Unassembled WGS sequence"/>
</dbReference>
<protein>
    <submittedName>
        <fullName evidence="1">Uncharacterized protein</fullName>
    </submittedName>
</protein>
<proteinExistence type="predicted"/>
<dbReference type="EMBL" id="KV467353">
    <property type="protein sequence ID" value="OCT56202.1"/>
    <property type="molecule type" value="Genomic_DNA"/>
</dbReference>
<accession>A0A974BQF6</accession>
<dbReference type="AlphaFoldDB" id="A0A974BQF6"/>
<reference evidence="1" key="1">
    <citation type="submission" date="2016-05" db="EMBL/GenBank/DDBJ databases">
        <title>WGS assembly of Xenopus laevis.</title>
        <authorList>
            <person name="Session A."/>
            <person name="Uno Y."/>
            <person name="Kwon T."/>
            <person name="Chapman J."/>
            <person name="Toyoda A."/>
            <person name="Takahashi S."/>
            <person name="Fukui A."/>
            <person name="Hikosaka A."/>
            <person name="Putnam N."/>
            <person name="Stites J."/>
            <person name="Van Heeringen S."/>
            <person name="Quigley I."/>
            <person name="Heinz S."/>
            <person name="Hellsten U."/>
            <person name="Lyons J."/>
            <person name="Suzuki A."/>
            <person name="Kondo M."/>
            <person name="Ogino H."/>
            <person name="Ochi H."/>
            <person name="Bogdanovic O."/>
            <person name="Lister R."/>
            <person name="Georgiou G."/>
            <person name="Paranjpe S."/>
            <person name="Van Kruijsbergen I."/>
            <person name="Mozaffari S."/>
            <person name="Shu S."/>
            <person name="Schmutz J."/>
            <person name="Jenkins J."/>
            <person name="Grimwood J."/>
            <person name="Carlson J."/>
            <person name="Mitros T."/>
            <person name="Simakov O."/>
            <person name="Heald R."/>
            <person name="Miller K."/>
            <person name="Haudenschild C."/>
            <person name="Kuroki Y."/>
            <person name="Tanaka T."/>
            <person name="Michiue T."/>
            <person name="Watanabe M."/>
            <person name="Kinoshita T."/>
            <person name="Ohta Y."/>
            <person name="Mawaribuchi S."/>
            <person name="Suzuki Y."/>
            <person name="Haramoto Y."/>
            <person name="Yamamoto T."/>
            <person name="Takagi C."/>
            <person name="Kitzman J."/>
            <person name="Shendure J."/>
            <person name="Nakayama T."/>
            <person name="Izutsu Y."/>
            <person name="Robert J."/>
            <person name="Dichmann D."/>
            <person name="Flajnik M."/>
            <person name="Houston D."/>
            <person name="Marcotte E."/>
            <person name="Wallingford J."/>
            <person name="Ito Y."/>
            <person name="Asashima M."/>
            <person name="Ueno N."/>
            <person name="Matsuda Y."/>
            <person name="Jan Veenstra G."/>
            <person name="Fujiyama A."/>
            <person name="Harland R."/>
            <person name="Taira M."/>
            <person name="Rokhsar D.S."/>
        </authorList>
    </citation>
    <scope>NUCLEOTIDE SEQUENCE</scope>
    <source>
        <strain evidence="1">J</strain>
        <tissue evidence="1">Blood</tissue>
    </source>
</reference>
<feature type="non-terminal residue" evidence="1">
    <location>
        <position position="1"/>
    </location>
</feature>
<gene>
    <name evidence="1" type="ORF">XELAEV_180005052mg</name>
</gene>